<dbReference type="InterPro" id="IPR000701">
    <property type="entry name" value="SuccDH_FuR_B_TM-su"/>
</dbReference>
<evidence type="ECO:0000256" key="1">
    <source>
        <dbReference type="ARBA" id="ARBA00004370"/>
    </source>
</evidence>
<dbReference type="SUPFAM" id="SSF81343">
    <property type="entry name" value="Fumarate reductase respiratory complex transmembrane subunits"/>
    <property type="match status" value="1"/>
</dbReference>
<evidence type="ECO:0000256" key="4">
    <source>
        <dbReference type="ARBA" id="ARBA00022723"/>
    </source>
</evidence>
<feature type="transmembrane region" description="Helical" evidence="8">
    <location>
        <begin position="72"/>
        <end position="90"/>
    </location>
</feature>
<evidence type="ECO:0000256" key="5">
    <source>
        <dbReference type="ARBA" id="ARBA00022989"/>
    </source>
</evidence>
<keyword evidence="3 8" id="KW-0812">Transmembrane</keyword>
<dbReference type="GO" id="GO:0016020">
    <property type="term" value="C:membrane"/>
    <property type="evidence" value="ECO:0007669"/>
    <property type="project" value="UniProtKB-SubCell"/>
</dbReference>
<dbReference type="AlphaFoldDB" id="A0A6J6V957"/>
<gene>
    <name evidence="9" type="ORF">UFOPK2872_01030</name>
</gene>
<evidence type="ECO:0000313" key="9">
    <source>
        <dbReference type="EMBL" id="CAB4768650.1"/>
    </source>
</evidence>
<keyword evidence="7 8" id="KW-0472">Membrane</keyword>
<feature type="transmembrane region" description="Helical" evidence="8">
    <location>
        <begin position="261"/>
        <end position="286"/>
    </location>
</feature>
<proteinExistence type="predicted"/>
<dbReference type="Pfam" id="PF01127">
    <property type="entry name" value="Sdh_cyt"/>
    <property type="match status" value="1"/>
</dbReference>
<dbReference type="Gene3D" id="1.20.1300.10">
    <property type="entry name" value="Fumarate reductase/succinate dehydrogenase, transmembrane subunit"/>
    <property type="match status" value="1"/>
</dbReference>
<reference evidence="9" key="1">
    <citation type="submission" date="2020-05" db="EMBL/GenBank/DDBJ databases">
        <authorList>
            <person name="Chiriac C."/>
            <person name="Salcher M."/>
            <person name="Ghai R."/>
            <person name="Kavagutti S V."/>
        </authorList>
    </citation>
    <scope>NUCLEOTIDE SEQUENCE</scope>
</reference>
<dbReference type="NCBIfam" id="TIGR02046">
    <property type="entry name" value="sdhC_b558_fam"/>
    <property type="match status" value="1"/>
</dbReference>
<dbReference type="InterPro" id="IPR034804">
    <property type="entry name" value="SQR/QFR_C/D"/>
</dbReference>
<dbReference type="InterPro" id="IPR011138">
    <property type="entry name" value="Cytochrome_b-558"/>
</dbReference>
<organism evidence="9">
    <name type="scientific">freshwater metagenome</name>
    <dbReference type="NCBI Taxonomy" id="449393"/>
    <lineage>
        <taxon>unclassified sequences</taxon>
        <taxon>metagenomes</taxon>
        <taxon>ecological metagenomes</taxon>
    </lineage>
</organism>
<sequence>MFTPRAVPIYRYAEGWVPHRLGGRTSVMSILMSQTSTTTGLGRAPVTGTATRARRKRPFLIDLYSTAVGKKYVMAISGIAMMGFVLFHMIGNLKMYMGASALDHYAEFLQELLYPILPKQVMLWILRGGLVTMLILHLHAAWSLTRLNRHARAVKYQGPRDYQVAKFASRTMRWSGIIVLAYLVWHLLDFTFGTVNAVGTDGTFVRGEVYNNVVRSLDRPLVAAFYVIANILLGIHLFHGSWSIFQSMGWNNPRFNNWRRAFATGFATIVVVGNVSFPIAVIAGIVK</sequence>
<evidence type="ECO:0000256" key="6">
    <source>
        <dbReference type="ARBA" id="ARBA00023004"/>
    </source>
</evidence>
<evidence type="ECO:0000256" key="8">
    <source>
        <dbReference type="SAM" id="Phobius"/>
    </source>
</evidence>
<dbReference type="CDD" id="cd03498">
    <property type="entry name" value="SQR_TypeB_2_TM"/>
    <property type="match status" value="1"/>
</dbReference>
<feature type="transmembrane region" description="Helical" evidence="8">
    <location>
        <begin position="221"/>
        <end position="240"/>
    </location>
</feature>
<evidence type="ECO:0000256" key="2">
    <source>
        <dbReference type="ARBA" id="ARBA00022617"/>
    </source>
</evidence>
<keyword evidence="6" id="KW-0408">Iron</keyword>
<name>A0A6J6V957_9ZZZZ</name>
<keyword evidence="2" id="KW-0349">Heme</keyword>
<comment type="subcellular location">
    <subcellularLocation>
        <location evidence="1">Membrane</location>
    </subcellularLocation>
</comment>
<dbReference type="EMBL" id="CAEZZM010000141">
    <property type="protein sequence ID" value="CAB4768650.1"/>
    <property type="molecule type" value="Genomic_DNA"/>
</dbReference>
<feature type="transmembrane region" description="Helical" evidence="8">
    <location>
        <begin position="121"/>
        <end position="142"/>
    </location>
</feature>
<accession>A0A6J6V957</accession>
<protein>
    <submittedName>
        <fullName evidence="9">Unannotated protein</fullName>
    </submittedName>
</protein>
<keyword evidence="4" id="KW-0479">Metal-binding</keyword>
<dbReference type="GO" id="GO:0046872">
    <property type="term" value="F:metal ion binding"/>
    <property type="evidence" value="ECO:0007669"/>
    <property type="project" value="UniProtKB-KW"/>
</dbReference>
<keyword evidence="5 8" id="KW-1133">Transmembrane helix</keyword>
<evidence type="ECO:0000256" key="7">
    <source>
        <dbReference type="ARBA" id="ARBA00023136"/>
    </source>
</evidence>
<evidence type="ECO:0000256" key="3">
    <source>
        <dbReference type="ARBA" id="ARBA00022692"/>
    </source>
</evidence>